<name>A0ABV0Q7F1_9TELE</name>
<keyword evidence="2" id="KW-1185">Reference proteome</keyword>
<dbReference type="Proteomes" id="UP001434883">
    <property type="component" value="Unassembled WGS sequence"/>
</dbReference>
<evidence type="ECO:0000313" key="1">
    <source>
        <dbReference type="EMBL" id="MEQ2191679.1"/>
    </source>
</evidence>
<organism evidence="1 2">
    <name type="scientific">Xenoophorus captivus</name>
    <dbReference type="NCBI Taxonomy" id="1517983"/>
    <lineage>
        <taxon>Eukaryota</taxon>
        <taxon>Metazoa</taxon>
        <taxon>Chordata</taxon>
        <taxon>Craniata</taxon>
        <taxon>Vertebrata</taxon>
        <taxon>Euteleostomi</taxon>
        <taxon>Actinopterygii</taxon>
        <taxon>Neopterygii</taxon>
        <taxon>Teleostei</taxon>
        <taxon>Neoteleostei</taxon>
        <taxon>Acanthomorphata</taxon>
        <taxon>Ovalentaria</taxon>
        <taxon>Atherinomorphae</taxon>
        <taxon>Cyprinodontiformes</taxon>
        <taxon>Goodeidae</taxon>
        <taxon>Xenoophorus</taxon>
    </lineage>
</organism>
<accession>A0ABV0Q7F1</accession>
<proteinExistence type="predicted"/>
<gene>
    <name evidence="1" type="ORF">XENOCAPTIV_001022</name>
</gene>
<evidence type="ECO:0000313" key="2">
    <source>
        <dbReference type="Proteomes" id="UP001434883"/>
    </source>
</evidence>
<comment type="caution">
    <text evidence="1">The sequence shown here is derived from an EMBL/GenBank/DDBJ whole genome shotgun (WGS) entry which is preliminary data.</text>
</comment>
<sequence>MQDNAETLRTDNRPHVHLLLMAAYGLLFKNGLTLQKVLVTFKEPKLLQENLCVSLSERTGYFLRTYRKFSGTFLELLFTYPNLKGYCFLLFFSLTARRIHQMENVNKP</sequence>
<reference evidence="1 2" key="1">
    <citation type="submission" date="2021-06" db="EMBL/GenBank/DDBJ databases">
        <authorList>
            <person name="Palmer J.M."/>
        </authorList>
    </citation>
    <scope>NUCLEOTIDE SEQUENCE [LARGE SCALE GENOMIC DNA]</scope>
    <source>
        <strain evidence="1 2">XC_2019</strain>
        <tissue evidence="1">Muscle</tissue>
    </source>
</reference>
<protein>
    <submittedName>
        <fullName evidence="1">Uncharacterized protein</fullName>
    </submittedName>
</protein>
<dbReference type="EMBL" id="JAHRIN010001093">
    <property type="protein sequence ID" value="MEQ2191679.1"/>
    <property type="molecule type" value="Genomic_DNA"/>
</dbReference>